<comment type="caution">
    <text evidence="1">The sequence shown here is derived from an EMBL/GenBank/DDBJ whole genome shotgun (WGS) entry which is preliminary data.</text>
</comment>
<protein>
    <submittedName>
        <fullName evidence="1">TetR family transcriptional regulator</fullName>
    </submittedName>
</protein>
<gene>
    <name evidence="1" type="ORF">BIV23_38925</name>
</gene>
<dbReference type="SUPFAM" id="SSF48498">
    <property type="entry name" value="Tetracyclin repressor-like, C-terminal domain"/>
    <property type="match status" value="1"/>
</dbReference>
<accession>A0A1S2PFE6</accession>
<evidence type="ECO:0000313" key="2">
    <source>
        <dbReference type="Proteomes" id="UP000179642"/>
    </source>
</evidence>
<dbReference type="AlphaFoldDB" id="A0A1S2PFE6"/>
<dbReference type="Proteomes" id="UP000179642">
    <property type="component" value="Unassembled WGS sequence"/>
</dbReference>
<proteinExistence type="predicted"/>
<evidence type="ECO:0000313" key="1">
    <source>
        <dbReference type="EMBL" id="OIJ92360.1"/>
    </source>
</evidence>
<reference evidence="1 2" key="1">
    <citation type="submission" date="2016-10" db="EMBL/GenBank/DDBJ databases">
        <title>Genome sequence of Streptomyces sp. MUSC 1.</title>
        <authorList>
            <person name="Lee L.-H."/>
            <person name="Ser H.-L."/>
            <person name="Law J.W.-F."/>
        </authorList>
    </citation>
    <scope>NUCLEOTIDE SEQUENCE [LARGE SCALE GENOMIC DNA]</scope>
    <source>
        <strain evidence="1 2">MUSC 1</strain>
    </source>
</reference>
<dbReference type="InterPro" id="IPR009057">
    <property type="entry name" value="Homeodomain-like_sf"/>
</dbReference>
<dbReference type="InterPro" id="IPR036271">
    <property type="entry name" value="Tet_transcr_reg_TetR-rel_C_sf"/>
</dbReference>
<dbReference type="SUPFAM" id="SSF46689">
    <property type="entry name" value="Homeodomain-like"/>
    <property type="match status" value="1"/>
</dbReference>
<keyword evidence="2" id="KW-1185">Reference proteome</keyword>
<dbReference type="EMBL" id="MLYO01000081">
    <property type="protein sequence ID" value="OIJ92360.1"/>
    <property type="molecule type" value="Genomic_DNA"/>
</dbReference>
<sequence>MLNSVCAEAGVTLGALTFHFRCKAELASAVVDEGLGELQRILRACPDTDRPLHDLSALLLQATTALRNNVLTRAATRLTEEGHGDSHWPGTWHAEVLRLLERASVIGELAEDVRPTTAVCLITHAVEGATREARNAGVGDVSTAPDFAEIWRAVLGGLAAGMR</sequence>
<name>A0A1S2PFE6_9ACTN</name>
<organism evidence="1 2">
    <name type="scientific">Streptomyces monashensis</name>
    <dbReference type="NCBI Taxonomy" id="1678012"/>
    <lineage>
        <taxon>Bacteria</taxon>
        <taxon>Bacillati</taxon>
        <taxon>Actinomycetota</taxon>
        <taxon>Actinomycetes</taxon>
        <taxon>Kitasatosporales</taxon>
        <taxon>Streptomycetaceae</taxon>
        <taxon>Streptomyces</taxon>
    </lineage>
</organism>
<dbReference type="Gene3D" id="1.10.357.10">
    <property type="entry name" value="Tetracycline Repressor, domain 2"/>
    <property type="match status" value="1"/>
</dbReference>